<keyword evidence="3" id="KW-0677">Repeat</keyword>
<dbReference type="SUPFAM" id="SSF51161">
    <property type="entry name" value="Trimeric LpxA-like enzymes"/>
    <property type="match status" value="1"/>
</dbReference>
<dbReference type="PANTHER" id="PTHR23416:SF23">
    <property type="entry name" value="ACETYLTRANSFERASE C18B11.09C-RELATED"/>
    <property type="match status" value="1"/>
</dbReference>
<keyword evidence="4" id="KW-0012">Acyltransferase</keyword>
<dbReference type="PROSITE" id="PS00101">
    <property type="entry name" value="HEXAPEP_TRANSFERASES"/>
    <property type="match status" value="1"/>
</dbReference>
<reference evidence="5 6" key="1">
    <citation type="submission" date="2018-08" db="EMBL/GenBank/DDBJ databases">
        <title>The reduced genetic potential of extracellular carbohydrate catabolism in Euzebyella marina RN62, a Flavobacteriia bacterium isolated from the hadal water.</title>
        <authorList>
            <person name="Xue C."/>
        </authorList>
    </citation>
    <scope>NUCLEOTIDE SEQUENCE [LARGE SCALE GENOMIC DNA]</scope>
    <source>
        <strain evidence="5 6">RN62</strain>
    </source>
</reference>
<dbReference type="InterPro" id="IPR001451">
    <property type="entry name" value="Hexapep"/>
</dbReference>
<dbReference type="InterPro" id="IPR051159">
    <property type="entry name" value="Hexapeptide_acetyltransf"/>
</dbReference>
<dbReference type="AlphaFoldDB" id="A0A3G2L345"/>
<dbReference type="EMBL" id="CP032050">
    <property type="protein sequence ID" value="AYN66663.1"/>
    <property type="molecule type" value="Genomic_DNA"/>
</dbReference>
<evidence type="ECO:0000256" key="1">
    <source>
        <dbReference type="ARBA" id="ARBA00007274"/>
    </source>
</evidence>
<keyword evidence="6" id="KW-1185">Reference proteome</keyword>
<dbReference type="Pfam" id="PF00132">
    <property type="entry name" value="Hexapep"/>
    <property type="match status" value="1"/>
</dbReference>
<dbReference type="GO" id="GO:0008374">
    <property type="term" value="F:O-acyltransferase activity"/>
    <property type="evidence" value="ECO:0007669"/>
    <property type="project" value="TreeGrafter"/>
</dbReference>
<dbReference type="OrthoDB" id="9814490at2"/>
<accession>A0A3G2L345</accession>
<gene>
    <name evidence="5" type="ORF">D1013_04330</name>
</gene>
<evidence type="ECO:0000256" key="3">
    <source>
        <dbReference type="ARBA" id="ARBA00022737"/>
    </source>
</evidence>
<dbReference type="CDD" id="cd05825">
    <property type="entry name" value="LbH_wcaF_like"/>
    <property type="match status" value="1"/>
</dbReference>
<dbReference type="RefSeq" id="WP_121847715.1">
    <property type="nucleotide sequence ID" value="NZ_CP032050.1"/>
</dbReference>
<dbReference type="InterPro" id="IPR018357">
    <property type="entry name" value="Hexapep_transf_CS"/>
</dbReference>
<dbReference type="PANTHER" id="PTHR23416">
    <property type="entry name" value="SIALIC ACID SYNTHASE-RELATED"/>
    <property type="match status" value="1"/>
</dbReference>
<evidence type="ECO:0000313" key="6">
    <source>
        <dbReference type="Proteomes" id="UP000276309"/>
    </source>
</evidence>
<evidence type="ECO:0000256" key="2">
    <source>
        <dbReference type="ARBA" id="ARBA00022679"/>
    </source>
</evidence>
<comment type="similarity">
    <text evidence="1">Belongs to the transferase hexapeptide repeat family.</text>
</comment>
<dbReference type="KEGG" id="emar:D1013_04330"/>
<keyword evidence="2 5" id="KW-0808">Transferase</keyword>
<dbReference type="InterPro" id="IPR011004">
    <property type="entry name" value="Trimer_LpxA-like_sf"/>
</dbReference>
<sequence>MHNTDTYTGASFSLKNRLSRLVWNFVYTLLFKYSPRPLHSWRSFLLRVFGGKIGRGVHIYPKVKIWAPWNLIIHDEVGVADGVDLYSQGIITLGYRAIISQRAYLCTGTHDYTLKGHPLYTRPINIGPMAWVAAESFIGPGVTIGEGAIVGARAVVFKDVAPWEVVGGNPAKFIKNRELKN</sequence>
<evidence type="ECO:0000313" key="5">
    <source>
        <dbReference type="EMBL" id="AYN66663.1"/>
    </source>
</evidence>
<dbReference type="Gene3D" id="2.160.10.10">
    <property type="entry name" value="Hexapeptide repeat proteins"/>
    <property type="match status" value="1"/>
</dbReference>
<dbReference type="Proteomes" id="UP000276309">
    <property type="component" value="Chromosome"/>
</dbReference>
<organism evidence="5 6">
    <name type="scientific">Euzebyella marina</name>
    <dbReference type="NCBI Taxonomy" id="1761453"/>
    <lineage>
        <taxon>Bacteria</taxon>
        <taxon>Pseudomonadati</taxon>
        <taxon>Bacteroidota</taxon>
        <taxon>Flavobacteriia</taxon>
        <taxon>Flavobacteriales</taxon>
        <taxon>Flavobacteriaceae</taxon>
        <taxon>Euzebyella</taxon>
    </lineage>
</organism>
<evidence type="ECO:0000256" key="4">
    <source>
        <dbReference type="ARBA" id="ARBA00023315"/>
    </source>
</evidence>
<name>A0A3G2L345_9FLAO</name>
<dbReference type="GO" id="GO:0005829">
    <property type="term" value="C:cytosol"/>
    <property type="evidence" value="ECO:0007669"/>
    <property type="project" value="TreeGrafter"/>
</dbReference>
<protein>
    <submittedName>
        <fullName evidence="5">Putative colanic acid biosynthesis acetyltransferase</fullName>
    </submittedName>
</protein>
<proteinExistence type="inferred from homology"/>